<keyword evidence="3" id="KW-1185">Reference proteome</keyword>
<dbReference type="GO" id="GO:0003723">
    <property type="term" value="F:RNA binding"/>
    <property type="evidence" value="ECO:0007669"/>
    <property type="project" value="TreeGrafter"/>
</dbReference>
<dbReference type="Pfam" id="PF04857">
    <property type="entry name" value="CAF1"/>
    <property type="match status" value="1"/>
</dbReference>
<dbReference type="SUPFAM" id="SSF53098">
    <property type="entry name" value="Ribonuclease H-like"/>
    <property type="match status" value="1"/>
</dbReference>
<dbReference type="Proteomes" id="UP000268162">
    <property type="component" value="Unassembled WGS sequence"/>
</dbReference>
<dbReference type="EMBL" id="ML002265">
    <property type="protein sequence ID" value="RKP39519.1"/>
    <property type="molecule type" value="Genomic_DNA"/>
</dbReference>
<evidence type="ECO:0000313" key="3">
    <source>
        <dbReference type="Proteomes" id="UP000268162"/>
    </source>
</evidence>
<reference evidence="3" key="1">
    <citation type="journal article" date="2018" name="Nat. Microbiol.">
        <title>Leveraging single-cell genomics to expand the fungal tree of life.</title>
        <authorList>
            <person name="Ahrendt S.R."/>
            <person name="Quandt C.A."/>
            <person name="Ciobanu D."/>
            <person name="Clum A."/>
            <person name="Salamov A."/>
            <person name="Andreopoulos B."/>
            <person name="Cheng J.F."/>
            <person name="Woyke T."/>
            <person name="Pelin A."/>
            <person name="Henrissat B."/>
            <person name="Reynolds N.K."/>
            <person name="Benny G.L."/>
            <person name="Smith M.E."/>
            <person name="James T.Y."/>
            <person name="Grigoriev I.V."/>
        </authorList>
    </citation>
    <scope>NUCLEOTIDE SEQUENCE [LARGE SCALE GENOMIC DNA]</scope>
    <source>
        <strain evidence="3">RSA 468</strain>
    </source>
</reference>
<dbReference type="InterPro" id="IPR036397">
    <property type="entry name" value="RNaseH_sf"/>
</dbReference>
<gene>
    <name evidence="2" type="ORF">BJ085DRAFT_5082</name>
</gene>
<organism evidence="2 3">
    <name type="scientific">Dimargaris cristalligena</name>
    <dbReference type="NCBI Taxonomy" id="215637"/>
    <lineage>
        <taxon>Eukaryota</taxon>
        <taxon>Fungi</taxon>
        <taxon>Fungi incertae sedis</taxon>
        <taxon>Zoopagomycota</taxon>
        <taxon>Kickxellomycotina</taxon>
        <taxon>Dimargaritomycetes</taxon>
        <taxon>Dimargaritales</taxon>
        <taxon>Dimargaritaceae</taxon>
        <taxon>Dimargaris</taxon>
    </lineage>
</organism>
<evidence type="ECO:0000256" key="1">
    <source>
        <dbReference type="ARBA" id="ARBA00008372"/>
    </source>
</evidence>
<evidence type="ECO:0000313" key="2">
    <source>
        <dbReference type="EMBL" id="RKP39519.1"/>
    </source>
</evidence>
<dbReference type="PANTHER" id="PTHR15092:SF22">
    <property type="entry name" value="POLY(A)-SPECIFIC RIBONUCLEASE PNLDC1"/>
    <property type="match status" value="1"/>
</dbReference>
<name>A0A4V1J5L9_9FUNG</name>
<proteinExistence type="inferred from homology"/>
<dbReference type="InterPro" id="IPR006941">
    <property type="entry name" value="RNase_CAF1"/>
</dbReference>
<dbReference type="GO" id="GO:0000175">
    <property type="term" value="F:3'-5'-RNA exonuclease activity"/>
    <property type="evidence" value="ECO:0007669"/>
    <property type="project" value="TreeGrafter"/>
</dbReference>
<protein>
    <submittedName>
        <fullName evidence="2">Ribonuclease H-like domain-containing protein</fullName>
    </submittedName>
</protein>
<dbReference type="InterPro" id="IPR051181">
    <property type="entry name" value="CAF1_poly(A)_ribonucleases"/>
</dbReference>
<sequence length="374" mass="44199">MDITRDNFEIHLDYIQESISEASFIAIDAEFSGLHVGAETKDAPNDTHEDRYLKNRRMAEAYDIIQFEPHHPAYYEARTFNFYLFPTTVSVGRAHLDVMGSFQNSALDFLARSKFDFNKWITAGIPYMNPAQVVECRSRRQEELHNGLPDIPVDDKSEQFYRHLDRKLKKWASNPSAPLKLTVSSNYQRRLIHQHVRSLGPRFVSKSYGNHVQVTCISSEQAKTRKMQRITEFENNLKRAEGFSQVIKMLIRARKPLIGHNMFLDLCHLYDQFWERLPPTLVEFQRAIHKLFPRIWDTKNMAEEIFNYGGGDGTHHQLETKLEDLYRDNRHVKWDYPYVRLHNEFNRYESDKFHEAGFDSLITGIVFARLHRRW</sequence>
<accession>A0A4V1J5L9</accession>
<dbReference type="STRING" id="215637.A0A4V1J5L9"/>
<dbReference type="InterPro" id="IPR012337">
    <property type="entry name" value="RNaseH-like_sf"/>
</dbReference>
<comment type="similarity">
    <text evidence="1">Belongs to the CAF1 family.</text>
</comment>
<dbReference type="Gene3D" id="3.30.420.10">
    <property type="entry name" value="Ribonuclease H-like superfamily/Ribonuclease H"/>
    <property type="match status" value="2"/>
</dbReference>
<feature type="non-terminal residue" evidence="2">
    <location>
        <position position="374"/>
    </location>
</feature>
<dbReference type="AlphaFoldDB" id="A0A4V1J5L9"/>
<dbReference type="PANTHER" id="PTHR15092">
    <property type="entry name" value="POLY A -SPECIFIC RIBONUCLEASE/TARGET OF EGR1, MEMBER 1"/>
    <property type="match status" value="1"/>
</dbReference>